<keyword evidence="3" id="KW-1185">Reference proteome</keyword>
<gene>
    <name evidence="2" type="ORF">CFP56_000651</name>
</gene>
<proteinExistence type="predicted"/>
<evidence type="ECO:0000256" key="1">
    <source>
        <dbReference type="SAM" id="MobiDB-lite"/>
    </source>
</evidence>
<evidence type="ECO:0000313" key="2">
    <source>
        <dbReference type="EMBL" id="KAK7850514.1"/>
    </source>
</evidence>
<dbReference type="AlphaFoldDB" id="A0AAW0LHY3"/>
<reference evidence="2 3" key="1">
    <citation type="journal article" date="2018" name="Sci. Data">
        <title>The draft genome sequence of cork oak.</title>
        <authorList>
            <person name="Ramos A.M."/>
            <person name="Usie A."/>
            <person name="Barbosa P."/>
            <person name="Barros P.M."/>
            <person name="Capote T."/>
            <person name="Chaves I."/>
            <person name="Simoes F."/>
            <person name="Abreu I."/>
            <person name="Carrasquinho I."/>
            <person name="Faro C."/>
            <person name="Guimaraes J.B."/>
            <person name="Mendonca D."/>
            <person name="Nobrega F."/>
            <person name="Rodrigues L."/>
            <person name="Saibo N.J.M."/>
            <person name="Varela M.C."/>
            <person name="Egas C."/>
            <person name="Matos J."/>
            <person name="Miguel C.M."/>
            <person name="Oliveira M.M."/>
            <person name="Ricardo C.P."/>
            <person name="Goncalves S."/>
        </authorList>
    </citation>
    <scope>NUCLEOTIDE SEQUENCE [LARGE SCALE GENOMIC DNA]</scope>
    <source>
        <strain evidence="3">cv. HL8</strain>
    </source>
</reference>
<feature type="region of interest" description="Disordered" evidence="1">
    <location>
        <begin position="1"/>
        <end position="24"/>
    </location>
</feature>
<dbReference type="EMBL" id="PKMF04000099">
    <property type="protein sequence ID" value="KAK7850514.1"/>
    <property type="molecule type" value="Genomic_DNA"/>
</dbReference>
<feature type="compositionally biased region" description="Polar residues" evidence="1">
    <location>
        <begin position="14"/>
        <end position="24"/>
    </location>
</feature>
<protein>
    <submittedName>
        <fullName evidence="2">Uncharacterized protein</fullName>
    </submittedName>
</protein>
<name>A0AAW0LHY3_QUESU</name>
<accession>A0AAW0LHY3</accession>
<organism evidence="2 3">
    <name type="scientific">Quercus suber</name>
    <name type="common">Cork oak</name>
    <dbReference type="NCBI Taxonomy" id="58331"/>
    <lineage>
        <taxon>Eukaryota</taxon>
        <taxon>Viridiplantae</taxon>
        <taxon>Streptophyta</taxon>
        <taxon>Embryophyta</taxon>
        <taxon>Tracheophyta</taxon>
        <taxon>Spermatophyta</taxon>
        <taxon>Magnoliopsida</taxon>
        <taxon>eudicotyledons</taxon>
        <taxon>Gunneridae</taxon>
        <taxon>Pentapetalae</taxon>
        <taxon>rosids</taxon>
        <taxon>fabids</taxon>
        <taxon>Fagales</taxon>
        <taxon>Fagaceae</taxon>
        <taxon>Quercus</taxon>
    </lineage>
</organism>
<dbReference type="Proteomes" id="UP000237347">
    <property type="component" value="Unassembled WGS sequence"/>
</dbReference>
<comment type="caution">
    <text evidence="2">The sequence shown here is derived from an EMBL/GenBank/DDBJ whole genome shotgun (WGS) entry which is preliminary data.</text>
</comment>
<evidence type="ECO:0000313" key="3">
    <source>
        <dbReference type="Proteomes" id="UP000237347"/>
    </source>
</evidence>
<sequence length="85" mass="9410">MLRSTATLGAIDINNGSESGTESTRVNHKEVLVVLLEWNRRTKSSNRYKYKNKPELLRKSASDAASNNSHSSIILVGKYGMEDIG</sequence>